<keyword evidence="7" id="KW-0677">Repeat</keyword>
<dbReference type="Gene3D" id="3.30.70.20">
    <property type="match status" value="1"/>
</dbReference>
<dbReference type="NCBIfam" id="NF040763">
    <property type="entry name" value="FeFe_hydrog_A6"/>
    <property type="match status" value="1"/>
</dbReference>
<protein>
    <submittedName>
        <fullName evidence="17">2Fe-2S iron-sulfur cluster binding domain-containing protein</fullName>
    </submittedName>
</protein>
<evidence type="ECO:0000256" key="10">
    <source>
        <dbReference type="ARBA" id="ARBA00023014"/>
    </source>
</evidence>
<keyword evidence="18" id="KW-1185">Reference proteome</keyword>
<dbReference type="InterPro" id="IPR009016">
    <property type="entry name" value="Fe_hydrogenase"/>
</dbReference>
<evidence type="ECO:0000256" key="3">
    <source>
        <dbReference type="ARBA" id="ARBA00005404"/>
    </source>
</evidence>
<dbReference type="GO" id="GO:0051537">
    <property type="term" value="F:2 iron, 2 sulfur cluster binding"/>
    <property type="evidence" value="ECO:0007669"/>
    <property type="project" value="UniProtKB-KW"/>
</dbReference>
<evidence type="ECO:0000259" key="14">
    <source>
        <dbReference type="PROSITE" id="PS51085"/>
    </source>
</evidence>
<dbReference type="InterPro" id="IPR017896">
    <property type="entry name" value="4Fe4S_Fe-S-bd"/>
</dbReference>
<evidence type="ECO:0000313" key="18">
    <source>
        <dbReference type="Proteomes" id="UP000440713"/>
    </source>
</evidence>
<dbReference type="InterPro" id="IPR049830">
    <property type="entry name" value="HndD"/>
</dbReference>
<dbReference type="Gene3D" id="4.10.260.20">
    <property type="entry name" value="Iron hydrogenase, small subunit"/>
    <property type="match status" value="1"/>
</dbReference>
<evidence type="ECO:0000256" key="4">
    <source>
        <dbReference type="ARBA" id="ARBA00022485"/>
    </source>
</evidence>
<dbReference type="SUPFAM" id="SSF53920">
    <property type="entry name" value="Fe-only hydrogenase"/>
    <property type="match status" value="1"/>
</dbReference>
<dbReference type="InterPro" id="IPR036991">
    <property type="entry name" value="Fe_hydrogenase_ssu_sf"/>
</dbReference>
<dbReference type="Gene3D" id="3.10.20.740">
    <property type="match status" value="1"/>
</dbReference>
<dbReference type="InterPro" id="IPR001041">
    <property type="entry name" value="2Fe-2S_ferredoxin-type"/>
</dbReference>
<keyword evidence="8" id="KW-1278">Translocase</keyword>
<keyword evidence="6" id="KW-0479">Metal-binding</keyword>
<dbReference type="PROSITE" id="PS51085">
    <property type="entry name" value="2FE2S_FER_2"/>
    <property type="match status" value="1"/>
</dbReference>
<evidence type="ECO:0000256" key="8">
    <source>
        <dbReference type="ARBA" id="ARBA00022967"/>
    </source>
</evidence>
<dbReference type="InterPro" id="IPR036010">
    <property type="entry name" value="2Fe-2S_ferredoxin-like_sf"/>
</dbReference>
<dbReference type="SMART" id="SM00902">
    <property type="entry name" value="Fe_hyd_SSU"/>
    <property type="match status" value="1"/>
</dbReference>
<keyword evidence="5" id="KW-0001">2Fe-2S</keyword>
<evidence type="ECO:0000256" key="7">
    <source>
        <dbReference type="ARBA" id="ARBA00022737"/>
    </source>
</evidence>
<feature type="domain" description="2Fe-2S ferredoxin-type" evidence="14">
    <location>
        <begin position="1"/>
        <end position="78"/>
    </location>
</feature>
<comment type="caution">
    <text evidence="17">The sequence shown here is derived from an EMBL/GenBank/DDBJ whole genome shotgun (WGS) entry which is preliminary data.</text>
</comment>
<keyword evidence="10" id="KW-0411">Iron-sulfur</keyword>
<evidence type="ECO:0000259" key="16">
    <source>
        <dbReference type="PROSITE" id="PS51839"/>
    </source>
</evidence>
<comment type="subcellular location">
    <subcellularLocation>
        <location evidence="2">Membrane</location>
    </subcellularLocation>
</comment>
<keyword evidence="12" id="KW-0472">Membrane</keyword>
<dbReference type="CDD" id="cd00207">
    <property type="entry name" value="fer2"/>
    <property type="match status" value="1"/>
</dbReference>
<evidence type="ECO:0000256" key="13">
    <source>
        <dbReference type="ARBA" id="ARBA00034078"/>
    </source>
</evidence>
<dbReference type="GO" id="GO:0051539">
    <property type="term" value="F:4 iron, 4 sulfur cluster binding"/>
    <property type="evidence" value="ECO:0007669"/>
    <property type="project" value="UniProtKB-KW"/>
</dbReference>
<comment type="cofactor">
    <cofactor evidence="1">
        <name>[4Fe-4S] cluster</name>
        <dbReference type="ChEBI" id="CHEBI:49883"/>
    </cofactor>
</comment>
<dbReference type="GO" id="GO:0016020">
    <property type="term" value="C:membrane"/>
    <property type="evidence" value="ECO:0007669"/>
    <property type="project" value="UniProtKB-SubCell"/>
</dbReference>
<feature type="domain" description="4Fe-4S His(Cys)3-ligated-type" evidence="16">
    <location>
        <begin position="78"/>
        <end position="117"/>
    </location>
</feature>
<evidence type="ECO:0000256" key="6">
    <source>
        <dbReference type="ARBA" id="ARBA00022723"/>
    </source>
</evidence>
<dbReference type="NCBIfam" id="TIGR02512">
    <property type="entry name" value="FeFe_hydrog_A"/>
    <property type="match status" value="1"/>
</dbReference>
<dbReference type="InterPro" id="IPR004108">
    <property type="entry name" value="Fe_hydrogenase_lsu_C"/>
</dbReference>
<dbReference type="Pfam" id="PF10588">
    <property type="entry name" value="NADH-G_4Fe-4S_3"/>
    <property type="match status" value="1"/>
</dbReference>
<evidence type="ECO:0000256" key="11">
    <source>
        <dbReference type="ARBA" id="ARBA00023027"/>
    </source>
</evidence>
<dbReference type="PROSITE" id="PS51839">
    <property type="entry name" value="4FE4S_HC3"/>
    <property type="match status" value="1"/>
</dbReference>
<dbReference type="Gene3D" id="3.40.950.10">
    <property type="entry name" value="Fe-only Hydrogenase (Larger Subunit), Chain L, domain 3"/>
    <property type="match status" value="1"/>
</dbReference>
<evidence type="ECO:0000256" key="12">
    <source>
        <dbReference type="ARBA" id="ARBA00023136"/>
    </source>
</evidence>
<dbReference type="PROSITE" id="PS00198">
    <property type="entry name" value="4FE4S_FER_1"/>
    <property type="match status" value="1"/>
</dbReference>
<evidence type="ECO:0000256" key="5">
    <source>
        <dbReference type="ARBA" id="ARBA00022714"/>
    </source>
</evidence>
<comment type="similarity">
    <text evidence="3">Belongs to the complex I 75 kDa subunit family.</text>
</comment>
<dbReference type="FunFam" id="3.10.20.740:FF:000004">
    <property type="entry name" value="NADH-quinone oxidoreductase"/>
    <property type="match status" value="1"/>
</dbReference>
<reference evidence="17 18" key="1">
    <citation type="submission" date="2019-08" db="EMBL/GenBank/DDBJ databases">
        <title>In-depth cultivation of the pig gut microbiome towards novel bacterial diversity and tailored functional studies.</title>
        <authorList>
            <person name="Wylensek D."/>
            <person name="Hitch T.C.A."/>
            <person name="Clavel T."/>
        </authorList>
    </citation>
    <scope>NUCLEOTIDE SEQUENCE [LARGE SCALE GENOMIC DNA]</scope>
    <source>
        <strain evidence="17 18">WCA-SAB-591-4A-A</strain>
    </source>
</reference>
<dbReference type="Pfam" id="PF02256">
    <property type="entry name" value="Fe_hyd_SSU"/>
    <property type="match status" value="1"/>
</dbReference>
<dbReference type="SMART" id="SM00929">
    <property type="entry name" value="NADH-G_4Fe-4S_3"/>
    <property type="match status" value="1"/>
</dbReference>
<feature type="domain" description="4Fe-4S ferredoxin-type" evidence="15">
    <location>
        <begin position="136"/>
        <end position="166"/>
    </location>
</feature>
<feature type="domain" description="4Fe-4S ferredoxin-type" evidence="15">
    <location>
        <begin position="179"/>
        <end position="208"/>
    </location>
</feature>
<keyword evidence="4" id="KW-0004">4Fe-4S</keyword>
<dbReference type="SUPFAM" id="SSF54292">
    <property type="entry name" value="2Fe-2S ferredoxin-like"/>
    <property type="match status" value="1"/>
</dbReference>
<dbReference type="Pfam" id="PF13510">
    <property type="entry name" value="Fer2_4"/>
    <property type="match status" value="1"/>
</dbReference>
<evidence type="ECO:0000256" key="9">
    <source>
        <dbReference type="ARBA" id="ARBA00023004"/>
    </source>
</evidence>
<keyword evidence="9" id="KW-0408">Iron</keyword>
<dbReference type="Pfam" id="PF02906">
    <property type="entry name" value="Fe_hyd_lg_C"/>
    <property type="match status" value="1"/>
</dbReference>
<dbReference type="InterPro" id="IPR050340">
    <property type="entry name" value="Cytosolic_Fe-S_CAF"/>
</dbReference>
<dbReference type="AlphaFoldDB" id="A0A6N7XIF3"/>
<comment type="cofactor">
    <cofactor evidence="13">
        <name>[2Fe-2S] cluster</name>
        <dbReference type="ChEBI" id="CHEBI:190135"/>
    </cofactor>
</comment>
<dbReference type="InterPro" id="IPR019574">
    <property type="entry name" value="NADH_UbQ_OxRdtase_Gsu_4Fe4S-bd"/>
</dbReference>
<dbReference type="GO" id="GO:0005506">
    <property type="term" value="F:iron ion binding"/>
    <property type="evidence" value="ECO:0007669"/>
    <property type="project" value="InterPro"/>
</dbReference>
<dbReference type="GO" id="GO:0008901">
    <property type="term" value="F:ferredoxin hydrogenase activity"/>
    <property type="evidence" value="ECO:0007669"/>
    <property type="project" value="InterPro"/>
</dbReference>
<name>A0A6N7XIF3_9FIRM</name>
<dbReference type="Pfam" id="PF12838">
    <property type="entry name" value="Fer4_7"/>
    <property type="match status" value="1"/>
</dbReference>
<organism evidence="17 18">
    <name type="scientific">Peptostreptococcus porci</name>
    <dbReference type="NCBI Taxonomy" id="2652282"/>
    <lineage>
        <taxon>Bacteria</taxon>
        <taxon>Bacillati</taxon>
        <taxon>Bacillota</taxon>
        <taxon>Clostridia</taxon>
        <taxon>Peptostreptococcales</taxon>
        <taxon>Peptostreptococcaceae</taxon>
        <taxon>Peptostreptococcus</taxon>
    </lineage>
</organism>
<dbReference type="FunFam" id="3.30.70.20:FF:000035">
    <property type="entry name" value="Iron hydrogenase 1"/>
    <property type="match status" value="1"/>
</dbReference>
<gene>
    <name evidence="17" type="ORF">FYJ71_09590</name>
</gene>
<keyword evidence="11" id="KW-0520">NAD</keyword>
<sequence length="590" mass="65774">MVKLTIDNQQIEVKEGTKIIDAAVLAGVKIPRLCFLRDLNEIGACRVCVVEVEGKEKLLTSCNNVVKEGMVIRTNSPKVRNARRTNVELILSQHDFKCATCVRSGNCSLQEISNDLNVLNVNFDIDFEQRSWNPDFPLQKDFSKCIKCMRCIQVCDKIQSLNIWDIVNSGYRTTVDVSWNRNIEQADCSLCGQCITHCPVGALMVRNDIDKVYKALEDPELITVVQVAPAVRTAWAEFLNVDDSHATTGLMVASLKRIGFDYVFDTNFSADLTIMEEGTEFLELYSEGNMKYPLFTSCCPGWVRFMKSQYPDMVKYLSTSKSPQQMFGAVAKSYYADILGVNPNKIFCVSIMPCSAKKHEAGIPSINDSQADRDVDVVITTRELEKIIKAENLDFTMLKEESFDSPLGIGSGAGAIFGVTGGVMEAALRSAYFLVTGKNPDPDSFKSVRGNKGWKESKFNIDGNQVNVAVVSGLGNARKLMDSIIKGDVKYDFVEVMACPGGCSGGGGQPIREGMELASARGEKLYDIDRSMYLRYSHENPSIKKLYDDYLEKPSSHLAHKLLHTDHESWDTPLSPLITMVQDENFFDEY</sequence>
<dbReference type="RefSeq" id="WP_154538651.1">
    <property type="nucleotide sequence ID" value="NZ_VUNE01000005.1"/>
</dbReference>
<dbReference type="InterPro" id="IPR013352">
    <property type="entry name" value="Fe_hydrogenase_subset"/>
</dbReference>
<evidence type="ECO:0000259" key="15">
    <source>
        <dbReference type="PROSITE" id="PS51379"/>
    </source>
</evidence>
<evidence type="ECO:0000256" key="2">
    <source>
        <dbReference type="ARBA" id="ARBA00004370"/>
    </source>
</evidence>
<accession>A0A6N7XIF3</accession>
<dbReference type="EMBL" id="VUNE01000005">
    <property type="protein sequence ID" value="MST63187.1"/>
    <property type="molecule type" value="Genomic_DNA"/>
</dbReference>
<dbReference type="InterPro" id="IPR003149">
    <property type="entry name" value="Fe_hydrogenase_ssu"/>
</dbReference>
<evidence type="ECO:0000256" key="1">
    <source>
        <dbReference type="ARBA" id="ARBA00001966"/>
    </source>
</evidence>
<dbReference type="InterPro" id="IPR017900">
    <property type="entry name" value="4Fe4S_Fe_S_CS"/>
</dbReference>
<dbReference type="PROSITE" id="PS51379">
    <property type="entry name" value="4FE4S_FER_2"/>
    <property type="match status" value="2"/>
</dbReference>
<dbReference type="Gene3D" id="3.40.50.1780">
    <property type="match status" value="1"/>
</dbReference>
<evidence type="ECO:0000313" key="17">
    <source>
        <dbReference type="EMBL" id="MST63187.1"/>
    </source>
</evidence>
<dbReference type="SUPFAM" id="SSF54862">
    <property type="entry name" value="4Fe-4S ferredoxins"/>
    <property type="match status" value="1"/>
</dbReference>
<dbReference type="PANTHER" id="PTHR11615">
    <property type="entry name" value="NITRATE, FORMATE, IRON DEHYDROGENASE"/>
    <property type="match status" value="1"/>
</dbReference>
<proteinExistence type="inferred from homology"/>
<dbReference type="Proteomes" id="UP000440713">
    <property type="component" value="Unassembled WGS sequence"/>
</dbReference>